<feature type="transmembrane region" description="Helical" evidence="1">
    <location>
        <begin position="226"/>
        <end position="246"/>
    </location>
</feature>
<feature type="transmembrane region" description="Helical" evidence="1">
    <location>
        <begin position="344"/>
        <end position="363"/>
    </location>
</feature>
<feature type="transmembrane region" description="Helical" evidence="1">
    <location>
        <begin position="280"/>
        <end position="297"/>
    </location>
</feature>
<feature type="transmembrane region" description="Helical" evidence="1">
    <location>
        <begin position="318"/>
        <end position="338"/>
    </location>
</feature>
<evidence type="ECO:0000313" key="3">
    <source>
        <dbReference type="Proteomes" id="UP000245934"/>
    </source>
</evidence>
<sequence length="696" mass="78917">MEERVSTFQEYVIVIALFSILTVILTYPMAFHMSDAIGNGDEAFTCWSLIWTTKHIIEDPANLFNANIFYPANEYSLALSEHLAGWTLFSIPVYALTHDPVFTHNFLKLLTFVLCGFGMYLLSFRYTKNRYAAFIAGIFFAFFAYRTGIQLHLLAMQWVPFMLLFLDRFFYSVSLRDILACSLFFIMEALSGWYVGIFSVIIGSIFIAGYVILDTDVRKRLLTQKALCRILISLVLISIILLPFAIPYFEASKHYDAERDIDTPFDSSWPVDIHTVIDKFGIVFLIFAIIGIILPLSTDTPNNQNTITFPNRIRQQKIPIIFFIIGIVSYILTLGPILKISGTPTGIFLPYYYLYSVVPFIAIIRDLARFSFVISFACSVLTGFGAAVIINRVKSVSYKTPVAIGLILLTIFVSWHGPVYMPASLATGDQVPQEYRWLANQTGNYAIIELPTRWVEDNSEYTYYSVYHWKDMVNGYSGRDVEEASKIMRDTGAFFPSNNTVSLLQKIGVRYVLLHADRIGALQNVPEEKSDEFYNFLISSINHEIEEKFYHTVRFTNSFSDTYVYEILPEPEILPDEVMLIFQSGWFGSNILPEFFLKNSGKIKAYAKSEGDYQIYFLAEPTNGNKNLSISVNGVDIGTINALPGGFTEGGGTIHLNKGFNEIIFSSTCTKLCDIPEMNTISDKCFSFKFSNLSVL</sequence>
<feature type="transmembrane region" description="Helical" evidence="1">
    <location>
        <begin position="370"/>
        <end position="390"/>
    </location>
</feature>
<dbReference type="AlphaFoldDB" id="A0A2V2N3Y5"/>
<organism evidence="2 3">
    <name type="scientific">Methanospirillum stamsii</name>
    <dbReference type="NCBI Taxonomy" id="1277351"/>
    <lineage>
        <taxon>Archaea</taxon>
        <taxon>Methanobacteriati</taxon>
        <taxon>Methanobacteriota</taxon>
        <taxon>Stenosarchaea group</taxon>
        <taxon>Methanomicrobia</taxon>
        <taxon>Methanomicrobiales</taxon>
        <taxon>Methanospirillaceae</taxon>
        <taxon>Methanospirillum</taxon>
    </lineage>
</organism>
<accession>A0A2V2N3Y5</accession>
<feature type="transmembrane region" description="Helical" evidence="1">
    <location>
        <begin position="396"/>
        <end position="415"/>
    </location>
</feature>
<dbReference type="GeneID" id="97608588"/>
<dbReference type="OrthoDB" id="379112at2157"/>
<evidence type="ECO:0000313" key="2">
    <source>
        <dbReference type="EMBL" id="PWR72446.1"/>
    </source>
</evidence>
<comment type="caution">
    <text evidence="2">The sequence shown here is derived from an EMBL/GenBank/DDBJ whole genome shotgun (WGS) entry which is preliminary data.</text>
</comment>
<dbReference type="EMBL" id="QGMZ01000026">
    <property type="protein sequence ID" value="PWR72446.1"/>
    <property type="molecule type" value="Genomic_DNA"/>
</dbReference>
<proteinExistence type="predicted"/>
<feature type="transmembrane region" description="Helical" evidence="1">
    <location>
        <begin position="106"/>
        <end position="124"/>
    </location>
</feature>
<evidence type="ECO:0000256" key="1">
    <source>
        <dbReference type="SAM" id="Phobius"/>
    </source>
</evidence>
<keyword evidence="1" id="KW-0472">Membrane</keyword>
<protein>
    <recommendedName>
        <fullName evidence="4">Glycosyltransferase RgtA/B/C/D-like domain-containing protein</fullName>
    </recommendedName>
</protein>
<dbReference type="RefSeq" id="WP_109941357.1">
    <property type="nucleotide sequence ID" value="NZ_CP176366.1"/>
</dbReference>
<evidence type="ECO:0008006" key="4">
    <source>
        <dbReference type="Google" id="ProtNLM"/>
    </source>
</evidence>
<keyword evidence="3" id="KW-1185">Reference proteome</keyword>
<name>A0A2V2N3Y5_9EURY</name>
<keyword evidence="1" id="KW-0812">Transmembrane</keyword>
<dbReference type="Proteomes" id="UP000245934">
    <property type="component" value="Unassembled WGS sequence"/>
</dbReference>
<feature type="transmembrane region" description="Helical" evidence="1">
    <location>
        <begin position="12"/>
        <end position="30"/>
    </location>
</feature>
<reference evidence="2 3" key="1">
    <citation type="submission" date="2018-05" db="EMBL/GenBank/DDBJ databases">
        <title>Draft genome of Methanospirillum stamsii Pt1.</title>
        <authorList>
            <person name="Dueholm M.S."/>
            <person name="Nielsen P.H."/>
            <person name="Bakmann L.F."/>
            <person name="Otzen D.E."/>
        </authorList>
    </citation>
    <scope>NUCLEOTIDE SEQUENCE [LARGE SCALE GENOMIC DNA]</scope>
    <source>
        <strain evidence="2 3">Pt1</strain>
    </source>
</reference>
<feature type="transmembrane region" description="Helical" evidence="1">
    <location>
        <begin position="130"/>
        <end position="148"/>
    </location>
</feature>
<keyword evidence="1" id="KW-1133">Transmembrane helix</keyword>
<feature type="transmembrane region" description="Helical" evidence="1">
    <location>
        <begin position="193"/>
        <end position="214"/>
    </location>
</feature>
<gene>
    <name evidence="2" type="ORF">DLD82_11965</name>
</gene>